<reference evidence="1" key="1">
    <citation type="submission" date="2014-11" db="EMBL/GenBank/DDBJ databases">
        <authorList>
            <person name="Amaro Gonzalez C."/>
        </authorList>
    </citation>
    <scope>NUCLEOTIDE SEQUENCE</scope>
</reference>
<evidence type="ECO:0000313" key="1">
    <source>
        <dbReference type="EMBL" id="JAH25149.1"/>
    </source>
</evidence>
<reference evidence="1" key="2">
    <citation type="journal article" date="2015" name="Fish Shellfish Immunol.">
        <title>Early steps in the European eel (Anguilla anguilla)-Vibrio vulnificus interaction in the gills: Role of the RtxA13 toxin.</title>
        <authorList>
            <person name="Callol A."/>
            <person name="Pajuelo D."/>
            <person name="Ebbesson L."/>
            <person name="Teles M."/>
            <person name="MacKenzie S."/>
            <person name="Amaro C."/>
        </authorList>
    </citation>
    <scope>NUCLEOTIDE SEQUENCE</scope>
</reference>
<dbReference type="EMBL" id="GBXM01083428">
    <property type="protein sequence ID" value="JAH25149.1"/>
    <property type="molecule type" value="Transcribed_RNA"/>
</dbReference>
<name>A0A0E9R7Q6_ANGAN</name>
<sequence length="57" mass="6352">MSARERMHAVSHPFQTGCSGFTPLLLKFKSVPSPLIATWSKCEYSKNTNLIIGIDEL</sequence>
<protein>
    <submittedName>
        <fullName evidence="1">Uncharacterized protein</fullName>
    </submittedName>
</protein>
<proteinExistence type="predicted"/>
<organism evidence="1">
    <name type="scientific">Anguilla anguilla</name>
    <name type="common">European freshwater eel</name>
    <name type="synonym">Muraena anguilla</name>
    <dbReference type="NCBI Taxonomy" id="7936"/>
    <lineage>
        <taxon>Eukaryota</taxon>
        <taxon>Metazoa</taxon>
        <taxon>Chordata</taxon>
        <taxon>Craniata</taxon>
        <taxon>Vertebrata</taxon>
        <taxon>Euteleostomi</taxon>
        <taxon>Actinopterygii</taxon>
        <taxon>Neopterygii</taxon>
        <taxon>Teleostei</taxon>
        <taxon>Anguilliformes</taxon>
        <taxon>Anguillidae</taxon>
        <taxon>Anguilla</taxon>
    </lineage>
</organism>
<dbReference type="AlphaFoldDB" id="A0A0E9R7Q6"/>
<accession>A0A0E9R7Q6</accession>